<dbReference type="Gene3D" id="1.10.10.10">
    <property type="entry name" value="Winged helix-like DNA-binding domain superfamily/Winged helix DNA-binding domain"/>
    <property type="match status" value="1"/>
</dbReference>
<evidence type="ECO:0000313" key="2">
    <source>
        <dbReference type="EMBL" id="MTJ00128.1"/>
    </source>
</evidence>
<dbReference type="SMART" id="SM00347">
    <property type="entry name" value="HTH_MARR"/>
    <property type="match status" value="1"/>
</dbReference>
<accession>A0A844I854</accession>
<evidence type="ECO:0000259" key="1">
    <source>
        <dbReference type="PROSITE" id="PS50995"/>
    </source>
</evidence>
<organism evidence="2 3">
    <name type="scientific">Marinobacter adhaerens</name>
    <dbReference type="NCBI Taxonomy" id="1033846"/>
    <lineage>
        <taxon>Bacteria</taxon>
        <taxon>Pseudomonadati</taxon>
        <taxon>Pseudomonadota</taxon>
        <taxon>Gammaproteobacteria</taxon>
        <taxon>Pseudomonadales</taxon>
        <taxon>Marinobacteraceae</taxon>
        <taxon>Marinobacter</taxon>
    </lineage>
</organism>
<dbReference type="PANTHER" id="PTHR33164">
    <property type="entry name" value="TRANSCRIPTIONAL REGULATOR, MARR FAMILY"/>
    <property type="match status" value="1"/>
</dbReference>
<dbReference type="PROSITE" id="PS50995">
    <property type="entry name" value="HTH_MARR_2"/>
    <property type="match status" value="1"/>
</dbReference>
<dbReference type="SUPFAM" id="SSF46785">
    <property type="entry name" value="Winged helix' DNA-binding domain"/>
    <property type="match status" value="1"/>
</dbReference>
<dbReference type="Pfam" id="PF12802">
    <property type="entry name" value="MarR_2"/>
    <property type="match status" value="1"/>
</dbReference>
<dbReference type="InterPro" id="IPR036390">
    <property type="entry name" value="WH_DNA-bd_sf"/>
</dbReference>
<sequence>MHIHLSRGKPIVSAHSLDQETTPLYVARTCAALYSRVFSRLVTRHYNHHLSDTGLRITQFSILNAIRLSPPNSINELAELLGMERTSLQRTVEKLIAKGFLQSQPTGHKRSLGLSLTPEGEDIYVQALARWEEAHNEFTNMVGADDWSETVGKLRRYSSKLQSTL</sequence>
<dbReference type="InterPro" id="IPR000835">
    <property type="entry name" value="HTH_MarR-typ"/>
</dbReference>
<protein>
    <submittedName>
        <fullName evidence="2">Winged helix-turn-helix transcriptional regulator</fullName>
    </submittedName>
</protein>
<dbReference type="EMBL" id="VENC01000016">
    <property type="protein sequence ID" value="MTJ00128.1"/>
    <property type="molecule type" value="Genomic_DNA"/>
</dbReference>
<name>A0A844I854_9GAMM</name>
<dbReference type="AlphaFoldDB" id="A0A844I854"/>
<dbReference type="GO" id="GO:0006950">
    <property type="term" value="P:response to stress"/>
    <property type="evidence" value="ECO:0007669"/>
    <property type="project" value="TreeGrafter"/>
</dbReference>
<proteinExistence type="predicted"/>
<dbReference type="Proteomes" id="UP000431462">
    <property type="component" value="Unassembled WGS sequence"/>
</dbReference>
<dbReference type="InterPro" id="IPR036388">
    <property type="entry name" value="WH-like_DNA-bd_sf"/>
</dbReference>
<dbReference type="GO" id="GO:0003700">
    <property type="term" value="F:DNA-binding transcription factor activity"/>
    <property type="evidence" value="ECO:0007669"/>
    <property type="project" value="InterPro"/>
</dbReference>
<dbReference type="PANTHER" id="PTHR33164:SF105">
    <property type="entry name" value="TRANSCRIPTIONAL REPRESSOR PROTEIN-RELATED"/>
    <property type="match status" value="1"/>
</dbReference>
<reference evidence="2 3" key="1">
    <citation type="submission" date="2019-06" db="EMBL/GenBank/DDBJ databases">
        <title>Enrichment of Autotrophic Halophilic Microorganisms from Red Sea Brine Pool Using Microbial Electrosynthesis System.</title>
        <authorList>
            <person name="Alqahtani M.F."/>
            <person name="Bajracharya S."/>
            <person name="Katuri K.P."/>
            <person name="Ali M."/>
            <person name="Saikaly P.E."/>
        </authorList>
    </citation>
    <scope>NUCLEOTIDE SEQUENCE [LARGE SCALE GENOMIC DNA]</scope>
    <source>
        <strain evidence="2">MES15</strain>
    </source>
</reference>
<evidence type="ECO:0000313" key="3">
    <source>
        <dbReference type="Proteomes" id="UP000431462"/>
    </source>
</evidence>
<comment type="caution">
    <text evidence="2">The sequence shown here is derived from an EMBL/GenBank/DDBJ whole genome shotgun (WGS) entry which is preliminary data.</text>
</comment>
<dbReference type="InterPro" id="IPR039422">
    <property type="entry name" value="MarR/SlyA-like"/>
</dbReference>
<feature type="domain" description="HTH marR-type" evidence="1">
    <location>
        <begin position="31"/>
        <end position="163"/>
    </location>
</feature>
<gene>
    <name evidence="2" type="ORF">FH752_16065</name>
</gene>